<dbReference type="InterPro" id="IPR025746">
    <property type="entry name" value="PilX_N_dom"/>
</dbReference>
<evidence type="ECO:0000313" key="3">
    <source>
        <dbReference type="EMBL" id="VAW38575.1"/>
    </source>
</evidence>
<gene>
    <name evidence="3" type="ORF">MNBD_DELTA02-1130</name>
</gene>
<organism evidence="3">
    <name type="scientific">hydrothermal vent metagenome</name>
    <dbReference type="NCBI Taxonomy" id="652676"/>
    <lineage>
        <taxon>unclassified sequences</taxon>
        <taxon>metagenomes</taxon>
        <taxon>ecological metagenomes</taxon>
    </lineage>
</organism>
<feature type="domain" description="Type 4 fimbrial biogenesis protein PilX N-terminal" evidence="2">
    <location>
        <begin position="11"/>
        <end position="61"/>
    </location>
</feature>
<reference evidence="3" key="1">
    <citation type="submission" date="2018-06" db="EMBL/GenBank/DDBJ databases">
        <authorList>
            <person name="Zhirakovskaya E."/>
        </authorList>
    </citation>
    <scope>NUCLEOTIDE SEQUENCE</scope>
</reference>
<protein>
    <recommendedName>
        <fullName evidence="2">Type 4 fimbrial biogenesis protein PilX N-terminal domain-containing protein</fullName>
    </recommendedName>
</protein>
<dbReference type="Pfam" id="PF14341">
    <property type="entry name" value="PilX_N"/>
    <property type="match status" value="1"/>
</dbReference>
<keyword evidence="1" id="KW-0472">Membrane</keyword>
<proteinExistence type="predicted"/>
<sequence length="149" mass="15844">MRYKDGLKDERGMALVMALVLLTLMGVLGTIMFKVTDYEMQIARNYSWRQDAFYAADSGVEYAQTDANIYTAIGLGTINIPVGGASLAAGASDATGTVEFMASGNPPKGLGVDATMFQGNYYLINVTGTGRSNSTLGLESSVVRIVPRP</sequence>
<dbReference type="AlphaFoldDB" id="A0A3B0V4T4"/>
<feature type="transmembrane region" description="Helical" evidence="1">
    <location>
        <begin position="12"/>
        <end position="33"/>
    </location>
</feature>
<keyword evidence="1" id="KW-1133">Transmembrane helix</keyword>
<evidence type="ECO:0000259" key="2">
    <source>
        <dbReference type="Pfam" id="PF14341"/>
    </source>
</evidence>
<dbReference type="EMBL" id="UOEZ01000074">
    <property type="protein sequence ID" value="VAW38575.1"/>
    <property type="molecule type" value="Genomic_DNA"/>
</dbReference>
<evidence type="ECO:0000256" key="1">
    <source>
        <dbReference type="SAM" id="Phobius"/>
    </source>
</evidence>
<keyword evidence="1" id="KW-0812">Transmembrane</keyword>
<name>A0A3B0V4T4_9ZZZZ</name>
<accession>A0A3B0V4T4</accession>